<dbReference type="Proteomes" id="UP000751190">
    <property type="component" value="Unassembled WGS sequence"/>
</dbReference>
<evidence type="ECO:0000256" key="1">
    <source>
        <dbReference type="SAM" id="MobiDB-lite"/>
    </source>
</evidence>
<proteinExistence type="predicted"/>
<dbReference type="EMBL" id="JAGTXO010000001">
    <property type="protein sequence ID" value="KAG8470790.1"/>
    <property type="molecule type" value="Genomic_DNA"/>
</dbReference>
<comment type="caution">
    <text evidence="2">The sequence shown here is derived from an EMBL/GenBank/DDBJ whole genome shotgun (WGS) entry which is preliminary data.</text>
</comment>
<evidence type="ECO:0000313" key="3">
    <source>
        <dbReference type="Proteomes" id="UP000751190"/>
    </source>
</evidence>
<organism evidence="2 3">
    <name type="scientific">Diacronema lutheri</name>
    <name type="common">Unicellular marine alga</name>
    <name type="synonym">Monochrysis lutheri</name>
    <dbReference type="NCBI Taxonomy" id="2081491"/>
    <lineage>
        <taxon>Eukaryota</taxon>
        <taxon>Haptista</taxon>
        <taxon>Haptophyta</taxon>
        <taxon>Pavlovophyceae</taxon>
        <taxon>Pavlovales</taxon>
        <taxon>Pavlovaceae</taxon>
        <taxon>Diacronema</taxon>
    </lineage>
</organism>
<gene>
    <name evidence="2" type="ORF">KFE25_009211</name>
</gene>
<feature type="compositionally biased region" description="Basic and acidic residues" evidence="1">
    <location>
        <begin position="28"/>
        <end position="43"/>
    </location>
</feature>
<feature type="region of interest" description="Disordered" evidence="1">
    <location>
        <begin position="1"/>
        <end position="78"/>
    </location>
</feature>
<feature type="region of interest" description="Disordered" evidence="1">
    <location>
        <begin position="577"/>
        <end position="598"/>
    </location>
</feature>
<protein>
    <submittedName>
        <fullName evidence="2">Uncharacterized protein</fullName>
    </submittedName>
</protein>
<name>A0A8J5XZE1_DIALT</name>
<feature type="compositionally biased region" description="Basic and acidic residues" evidence="1">
    <location>
        <begin position="49"/>
        <end position="61"/>
    </location>
</feature>
<feature type="region of interest" description="Disordered" evidence="1">
    <location>
        <begin position="266"/>
        <end position="287"/>
    </location>
</feature>
<feature type="region of interest" description="Disordered" evidence="1">
    <location>
        <begin position="699"/>
        <end position="763"/>
    </location>
</feature>
<accession>A0A8J5XZE1</accession>
<reference evidence="2" key="1">
    <citation type="submission" date="2021-05" db="EMBL/GenBank/DDBJ databases">
        <title>The genome of the haptophyte Pavlova lutheri (Diacronema luteri, Pavlovales) - a model for lipid biosynthesis in eukaryotic algae.</title>
        <authorList>
            <person name="Hulatt C.J."/>
            <person name="Posewitz M.C."/>
        </authorList>
    </citation>
    <scope>NUCLEOTIDE SEQUENCE</scope>
    <source>
        <strain evidence="2">NIVA-4/92</strain>
    </source>
</reference>
<evidence type="ECO:0000313" key="2">
    <source>
        <dbReference type="EMBL" id="KAG8470790.1"/>
    </source>
</evidence>
<dbReference type="AlphaFoldDB" id="A0A8J5XZE1"/>
<keyword evidence="3" id="KW-1185">Reference proteome</keyword>
<feature type="region of interest" description="Disordered" evidence="1">
    <location>
        <begin position="413"/>
        <end position="437"/>
    </location>
</feature>
<sequence>MATGTHGQWEIKMTEGTGTPPKLSARGKASDRRSEEQLEERLEVASAKHARELSTRSEKGKRSSVVLGEQARERRERAQQALAAKIFEREREAERLALAFIESRKASASEHNVKVAEAVAAINSARRSKEEQRRAEVEALSAMFGKNSGPSPTKKPAVMERLERRTPSRQLTAEEIQLSLKSAEFNRIKLLTEERVAPNMRHVQRAKRIAAAKRFLDNFRQLELGAAHKEKMARVALNREDRLREERDTARAFHRHTVEGKVIEVPVGEGSGKQPPITPRRATTEPSPEALQQRLDAAAAAREAALAARVRRSSEHTARVAETVATTLAARRSVDEERKAIVAELSAPLADEISAAKAAAAAVANEDKPSVRLRLEQYAQEARDRPRAVDEALAAAEARRVQQLSEVAAAAAEHNSRVSEAVSGVASARAAKERERRATVEDLSAPFSAERALAERRAQFEPKSAVQRRLELDAERRRERAITMESIEIALGLAEGKRNKLLLEARVQPNASRYARTKEAADAKRRDEAERLEQLRARVGDKAARVAARREERLVEARMSARATLRKSVEGKVIEVPVGEGSGKQPPITPRRATTEPSPEALQQRLDAAAAAREAALAARVRRSSEHTARVAETVATTLAARRSVDEERKAIVAELSAPLAKEETARGAKSAVQRRLERDALRRSTAVLLPRALDESLERASTNRGRRLSESVVAPNSRRQDKARQLSLAAKRGSDRHDVAPAPGQLASGALTDRSAEGRRASHSRLRAEIGINMSLIGNAPLIIHAA</sequence>